<accession>A0ABZ0K737</accession>
<name>A0ABZ0K737_STRC4</name>
<feature type="region of interest" description="Disordered" evidence="1">
    <location>
        <begin position="104"/>
        <end position="126"/>
    </location>
</feature>
<protein>
    <submittedName>
        <fullName evidence="2">DUF6082 family protein</fullName>
    </submittedName>
</protein>
<dbReference type="RefSeq" id="WP_317924227.1">
    <property type="nucleotide sequence ID" value="NZ_CP137524.1"/>
</dbReference>
<reference evidence="2 3" key="2">
    <citation type="journal article" date="2024" name="Microb. Biotechnol.">
        <title>The involvement of multiple ABC transporters in daunorubicin efflux in Streptomyces coeruleorubidus.</title>
        <authorList>
            <person name="Dong J."/>
            <person name="Ning J."/>
            <person name="Tian Y."/>
            <person name="Li H."/>
            <person name="Chen H."/>
            <person name="Guan W."/>
        </authorList>
    </citation>
    <scope>NUCLEOTIDE SEQUENCE [LARGE SCALE GENOMIC DNA]</scope>
    <source>
        <strain evidence="2 3">CICC 11043</strain>
    </source>
</reference>
<feature type="compositionally biased region" description="Basic and acidic residues" evidence="1">
    <location>
        <begin position="8"/>
        <end position="19"/>
    </location>
</feature>
<evidence type="ECO:0000313" key="3">
    <source>
        <dbReference type="Proteomes" id="UP001305002"/>
    </source>
</evidence>
<organism evidence="2 3">
    <name type="scientific">Streptomyces coeruleorubidus</name>
    <dbReference type="NCBI Taxonomy" id="116188"/>
    <lineage>
        <taxon>Bacteria</taxon>
        <taxon>Bacillati</taxon>
        <taxon>Actinomycetota</taxon>
        <taxon>Actinomycetes</taxon>
        <taxon>Kitasatosporales</taxon>
        <taxon>Streptomycetaceae</taxon>
        <taxon>Streptomyces</taxon>
    </lineage>
</organism>
<proteinExistence type="predicted"/>
<feature type="region of interest" description="Disordered" evidence="1">
    <location>
        <begin position="38"/>
        <end position="57"/>
    </location>
</feature>
<evidence type="ECO:0000256" key="1">
    <source>
        <dbReference type="SAM" id="MobiDB-lite"/>
    </source>
</evidence>
<feature type="region of interest" description="Disordered" evidence="1">
    <location>
        <begin position="1"/>
        <end position="21"/>
    </location>
</feature>
<dbReference type="Pfam" id="PF19560">
    <property type="entry name" value="DUF6082"/>
    <property type="match status" value="1"/>
</dbReference>
<evidence type="ECO:0000313" key="2">
    <source>
        <dbReference type="EMBL" id="WOT33775.1"/>
    </source>
</evidence>
<sequence length="126" mass="14346">MPPQDTSRGNRDEVHDYQQHSRGARWLTTTRCVHGSLGVAEQDDGRPGAGRGAGRVRRTVSPRKLRQFLFANSLYTNALRHYRMGNMNREEFFGFMPWPTPPRTRTSGGLWVSPPVDNETHQPANE</sequence>
<gene>
    <name evidence="2" type="ORF">R5U08_06225</name>
</gene>
<reference evidence="2 3" key="1">
    <citation type="journal article" date="2021" name="J. Microbiol. Biotechnol.">
        <title>An Efficient Markerless Deletion System Suitable for the Industrial Strains of Streptomyces.</title>
        <authorList>
            <person name="Dong J."/>
            <person name="Wei J."/>
            <person name="Li H."/>
            <person name="Zhao S."/>
            <person name="Guan W."/>
        </authorList>
    </citation>
    <scope>NUCLEOTIDE SEQUENCE [LARGE SCALE GENOMIC DNA]</scope>
    <source>
        <strain evidence="2 3">CICC 11043</strain>
    </source>
</reference>
<dbReference type="EMBL" id="CP137524">
    <property type="protein sequence ID" value="WOT33775.1"/>
    <property type="molecule type" value="Genomic_DNA"/>
</dbReference>
<dbReference type="InterPro" id="IPR045728">
    <property type="entry name" value="DUF6082"/>
</dbReference>
<keyword evidence="3" id="KW-1185">Reference proteome</keyword>
<dbReference type="Proteomes" id="UP001305002">
    <property type="component" value="Chromosome"/>
</dbReference>